<organism evidence="1 2">
    <name type="scientific">Paenibacillus alvei</name>
    <name type="common">Bacillus alvei</name>
    <dbReference type="NCBI Taxonomy" id="44250"/>
    <lineage>
        <taxon>Bacteria</taxon>
        <taxon>Bacillati</taxon>
        <taxon>Bacillota</taxon>
        <taxon>Bacilli</taxon>
        <taxon>Bacillales</taxon>
        <taxon>Paenibacillaceae</taxon>
        <taxon>Paenibacillus</taxon>
    </lineage>
</organism>
<accession>A0AAP7A0Q8</accession>
<dbReference type="EMBL" id="JABFOR010000023">
    <property type="protein sequence ID" value="NOJ72314.1"/>
    <property type="molecule type" value="Genomic_DNA"/>
</dbReference>
<comment type="caution">
    <text evidence="1">The sequence shown here is derived from an EMBL/GenBank/DDBJ whole genome shotgun (WGS) entry which is preliminary data.</text>
</comment>
<reference evidence="1 2" key="1">
    <citation type="submission" date="2020-05" db="EMBL/GenBank/DDBJ databases">
        <title>Whole genome sequencing and identification of novel metabolites from Paenibacillus alvei strain JR949.</title>
        <authorList>
            <person name="Rajendhran J."/>
            <person name="Sree Pranav P."/>
            <person name="Mahalakshmi B."/>
            <person name="Karthikeyan R."/>
        </authorList>
    </citation>
    <scope>NUCLEOTIDE SEQUENCE [LARGE SCALE GENOMIC DNA]</scope>
    <source>
        <strain evidence="1 2">JR949</strain>
    </source>
</reference>
<proteinExistence type="predicted"/>
<sequence length="73" mass="8147">MSQLPQAHHRLLRRNRKYVEGNAIRRGAPLDMPILGEIGNPGGYSAHAADCHPPSHPEDILDTPMRICPVWKS</sequence>
<gene>
    <name evidence="1" type="ORF">HMI46_17345</name>
</gene>
<name>A0AAP7A0Q8_PAEAL</name>
<protein>
    <submittedName>
        <fullName evidence="1">Uncharacterized protein</fullName>
    </submittedName>
</protein>
<dbReference type="Proteomes" id="UP000552038">
    <property type="component" value="Unassembled WGS sequence"/>
</dbReference>
<evidence type="ECO:0000313" key="1">
    <source>
        <dbReference type="EMBL" id="NOJ72314.1"/>
    </source>
</evidence>
<evidence type="ECO:0000313" key="2">
    <source>
        <dbReference type="Proteomes" id="UP000552038"/>
    </source>
</evidence>
<dbReference type="AlphaFoldDB" id="A0AAP7A0Q8"/>